<sequence length="330" mass="35624">MVRRSIDFQSALRSISRYANKVVEGLRQKYAVFSKVVAPQGWKEGMNVGRSKKSSCPLLVLYWTSCLTVFLALVAVVVMALPYAFMVDPLEGKVLEAVLGFFAVASLASILFPVGVIVATIYAFRVASIIAWKIKIKSIASHLSTYVGVAGVVGFLSAAMAPLVFTIGGSENVLSSSIMFDGSVLLKFPAAFGVAGLLFGLCTVSCHIVGGIDNIVYRNVVPVLLFDALVAGSAFKLRIDPFDLCLTLSERYLRDNSFLVTKMDKISEVEVDGFVQDHLPLVVAKSVSTLEASLHSLRMGYVAVVVLISIIGMCVSVWRAVYVECGSEKQ</sequence>
<feature type="transmembrane region" description="Helical" evidence="1">
    <location>
        <begin position="60"/>
        <end position="85"/>
    </location>
</feature>
<proteinExistence type="predicted"/>
<accession>A0AA47FK10</accession>
<dbReference type="EMBL" id="CP113787">
    <property type="protein sequence ID" value="WAL43791.1"/>
    <property type="molecule type" value="Genomic_DNA"/>
</dbReference>
<dbReference type="RefSeq" id="WP_143227563.1">
    <property type="nucleotide sequence ID" value="NZ_CP113787.1"/>
</dbReference>
<evidence type="ECO:0000256" key="1">
    <source>
        <dbReference type="SAM" id="Phobius"/>
    </source>
</evidence>
<dbReference type="Proteomes" id="UP001163127">
    <property type="component" value="Chromosome"/>
</dbReference>
<feature type="transmembrane region" description="Helical" evidence="1">
    <location>
        <begin position="188"/>
        <end position="209"/>
    </location>
</feature>
<keyword evidence="1" id="KW-0472">Membrane</keyword>
<keyword evidence="1" id="KW-0812">Transmembrane</keyword>
<organism evidence="2 3">
    <name type="scientific">Actinomyces naeslundii</name>
    <dbReference type="NCBI Taxonomy" id="1655"/>
    <lineage>
        <taxon>Bacteria</taxon>
        <taxon>Bacillati</taxon>
        <taxon>Actinomycetota</taxon>
        <taxon>Actinomycetes</taxon>
        <taxon>Actinomycetales</taxon>
        <taxon>Actinomycetaceae</taxon>
        <taxon>Actinomyces</taxon>
    </lineage>
</organism>
<feature type="transmembrane region" description="Helical" evidence="1">
    <location>
        <begin position="145"/>
        <end position="168"/>
    </location>
</feature>
<keyword evidence="1" id="KW-1133">Transmembrane helix</keyword>
<gene>
    <name evidence="2" type="ORF">OFA60_04345</name>
</gene>
<protein>
    <submittedName>
        <fullName evidence="2">Uncharacterized protein</fullName>
    </submittedName>
</protein>
<feature type="transmembrane region" description="Helical" evidence="1">
    <location>
        <begin position="97"/>
        <end position="124"/>
    </location>
</feature>
<dbReference type="AlphaFoldDB" id="A0AA47FK10"/>
<feature type="transmembrane region" description="Helical" evidence="1">
    <location>
        <begin position="299"/>
        <end position="321"/>
    </location>
</feature>
<evidence type="ECO:0000313" key="2">
    <source>
        <dbReference type="EMBL" id="WAL43791.1"/>
    </source>
</evidence>
<reference evidence="2" key="1">
    <citation type="submission" date="2022-11" db="EMBL/GenBank/DDBJ databases">
        <title>Dental biofilm bacteria. Genome sequencing and assembly.</title>
        <authorList>
            <person name="Robertsson C."/>
        </authorList>
    </citation>
    <scope>NUCLEOTIDE SEQUENCE</scope>
    <source>
        <strain evidence="2">CW</strain>
    </source>
</reference>
<name>A0AA47FK10_ACTNA</name>
<evidence type="ECO:0000313" key="3">
    <source>
        <dbReference type="Proteomes" id="UP001163127"/>
    </source>
</evidence>